<feature type="non-terminal residue" evidence="7">
    <location>
        <position position="1"/>
    </location>
</feature>
<keyword evidence="4 5" id="KW-0472">Membrane</keyword>
<evidence type="ECO:0000313" key="7">
    <source>
        <dbReference type="EMBL" id="EQD64501.1"/>
    </source>
</evidence>
<dbReference type="InterPro" id="IPR051784">
    <property type="entry name" value="Nod_factor_ABC_transporter"/>
</dbReference>
<reference evidence="7" key="1">
    <citation type="submission" date="2013-08" db="EMBL/GenBank/DDBJ databases">
        <authorList>
            <person name="Mendez C."/>
            <person name="Richter M."/>
            <person name="Ferrer M."/>
            <person name="Sanchez J."/>
        </authorList>
    </citation>
    <scope>NUCLEOTIDE SEQUENCE</scope>
</reference>
<evidence type="ECO:0000256" key="5">
    <source>
        <dbReference type="SAM" id="Phobius"/>
    </source>
</evidence>
<evidence type="ECO:0000256" key="3">
    <source>
        <dbReference type="ARBA" id="ARBA00022989"/>
    </source>
</evidence>
<name>T1AV46_9ZZZZ</name>
<accession>T1AV46</accession>
<evidence type="ECO:0000256" key="2">
    <source>
        <dbReference type="ARBA" id="ARBA00022692"/>
    </source>
</evidence>
<evidence type="ECO:0000256" key="1">
    <source>
        <dbReference type="ARBA" id="ARBA00004141"/>
    </source>
</evidence>
<evidence type="ECO:0000259" key="6">
    <source>
        <dbReference type="Pfam" id="PF01061"/>
    </source>
</evidence>
<dbReference type="Pfam" id="PF01061">
    <property type="entry name" value="ABC2_membrane"/>
    <property type="match status" value="1"/>
</dbReference>
<feature type="transmembrane region" description="Helical" evidence="5">
    <location>
        <begin position="90"/>
        <end position="117"/>
    </location>
</feature>
<dbReference type="PANTHER" id="PTHR43229:SF2">
    <property type="entry name" value="NODULATION PROTEIN J"/>
    <property type="match status" value="1"/>
</dbReference>
<gene>
    <name evidence="7" type="ORF">B2A_01972</name>
</gene>
<feature type="transmembrane region" description="Helical" evidence="5">
    <location>
        <begin position="55"/>
        <end position="78"/>
    </location>
</feature>
<dbReference type="EMBL" id="AUZZ01001388">
    <property type="protein sequence ID" value="EQD64501.1"/>
    <property type="molecule type" value="Genomic_DNA"/>
</dbReference>
<feature type="transmembrane region" description="Helical" evidence="5">
    <location>
        <begin position="137"/>
        <end position="162"/>
    </location>
</feature>
<feature type="transmembrane region" description="Helical" evidence="5">
    <location>
        <begin position="20"/>
        <end position="43"/>
    </location>
</feature>
<evidence type="ECO:0000256" key="4">
    <source>
        <dbReference type="ARBA" id="ARBA00023136"/>
    </source>
</evidence>
<feature type="domain" description="ABC-2 type transporter transmembrane" evidence="6">
    <location>
        <begin position="3"/>
        <end position="126"/>
    </location>
</feature>
<dbReference type="InterPro" id="IPR013525">
    <property type="entry name" value="ABC2_TM"/>
</dbReference>
<reference evidence="7" key="2">
    <citation type="journal article" date="2014" name="ISME J.">
        <title>Microbial stratification in low pH oxic and suboxic macroscopic growths along an acid mine drainage.</title>
        <authorList>
            <person name="Mendez-Garcia C."/>
            <person name="Mesa V."/>
            <person name="Sprenger R.R."/>
            <person name="Richter M."/>
            <person name="Diez M.S."/>
            <person name="Solano J."/>
            <person name="Bargiela R."/>
            <person name="Golyshina O.V."/>
            <person name="Manteca A."/>
            <person name="Ramos J.L."/>
            <person name="Gallego J.R."/>
            <person name="Llorente I."/>
            <person name="Martins Dos Santos V.A."/>
            <person name="Jensen O.N."/>
            <person name="Pelaez A.I."/>
            <person name="Sanchez J."/>
            <person name="Ferrer M."/>
        </authorList>
    </citation>
    <scope>NUCLEOTIDE SEQUENCE</scope>
</reference>
<organism evidence="7">
    <name type="scientific">mine drainage metagenome</name>
    <dbReference type="NCBI Taxonomy" id="410659"/>
    <lineage>
        <taxon>unclassified sequences</taxon>
        <taxon>metagenomes</taxon>
        <taxon>ecological metagenomes</taxon>
    </lineage>
</organism>
<protein>
    <submittedName>
        <fullName evidence="7">ABC-2 type transporter</fullName>
    </submittedName>
</protein>
<comment type="caution">
    <text evidence="7">The sequence shown here is derived from an EMBL/GenBank/DDBJ whole genome shotgun (WGS) entry which is preliminary data.</text>
</comment>
<dbReference type="GO" id="GO:0140359">
    <property type="term" value="F:ABC-type transporter activity"/>
    <property type="evidence" value="ECO:0007669"/>
    <property type="project" value="InterPro"/>
</dbReference>
<keyword evidence="3 5" id="KW-1133">Transmembrane helix</keyword>
<dbReference type="PANTHER" id="PTHR43229">
    <property type="entry name" value="NODULATION PROTEIN J"/>
    <property type="match status" value="1"/>
</dbReference>
<sequence>RSYGVLKRLGATPLGRQRLLCAKIVSVVAVEVVQVVVLVSLAYGLGWRPHASAGLAAAAELLATIAFAGIGLAMAGSFRAETNLALSNGLYIVLLLIGGVVFPITRLGSFAIIARALPAAALSRALQTSLGGAGSSGAVPVECWIVLALWAVAAPALAAATFRWE</sequence>
<dbReference type="GO" id="GO:0016020">
    <property type="term" value="C:membrane"/>
    <property type="evidence" value="ECO:0007669"/>
    <property type="project" value="UniProtKB-SubCell"/>
</dbReference>
<keyword evidence="2 5" id="KW-0812">Transmembrane</keyword>
<dbReference type="AlphaFoldDB" id="T1AV46"/>
<comment type="subcellular location">
    <subcellularLocation>
        <location evidence="1">Membrane</location>
        <topology evidence="1">Multi-pass membrane protein</topology>
    </subcellularLocation>
</comment>
<proteinExistence type="predicted"/>